<dbReference type="HOGENOM" id="CLU_085009_0_0_0"/>
<accession>Q01Z57</accession>
<proteinExistence type="predicted"/>
<evidence type="ECO:0000313" key="2">
    <source>
        <dbReference type="EMBL" id="ABJ85058.1"/>
    </source>
</evidence>
<evidence type="ECO:0000256" key="1">
    <source>
        <dbReference type="SAM" id="MobiDB-lite"/>
    </source>
</evidence>
<gene>
    <name evidence="2" type="ordered locus">Acid_4094</name>
</gene>
<organism evidence="2">
    <name type="scientific">Solibacter usitatus (strain Ellin6076)</name>
    <dbReference type="NCBI Taxonomy" id="234267"/>
    <lineage>
        <taxon>Bacteria</taxon>
        <taxon>Pseudomonadati</taxon>
        <taxon>Acidobacteriota</taxon>
        <taxon>Terriglobia</taxon>
        <taxon>Bryobacterales</taxon>
        <taxon>Solibacteraceae</taxon>
        <taxon>Candidatus Solibacter</taxon>
    </lineage>
</organism>
<dbReference type="EMBL" id="CP000473">
    <property type="protein sequence ID" value="ABJ85058.1"/>
    <property type="molecule type" value="Genomic_DNA"/>
</dbReference>
<dbReference type="OrthoDB" id="937739at2"/>
<evidence type="ECO:0008006" key="3">
    <source>
        <dbReference type="Google" id="ProtNLM"/>
    </source>
</evidence>
<dbReference type="AlphaFoldDB" id="Q01Z57"/>
<dbReference type="STRING" id="234267.Acid_4094"/>
<dbReference type="KEGG" id="sus:Acid_4094"/>
<dbReference type="InParanoid" id="Q01Z57"/>
<dbReference type="eggNOG" id="COG3595">
    <property type="taxonomic scope" value="Bacteria"/>
</dbReference>
<protein>
    <recommendedName>
        <fullName evidence="3">Adhesin domain-containing protein</fullName>
    </recommendedName>
</protein>
<sequence precursor="true">MRYGATLAMAALPMVLCAQYSGHTWKLDEQETIRKTFDVGTSDRKLLVDNVHGYVHVTGYSGTQIQVTVDKHILADRAEATAEAKRDVKLDMSQQGSFVRLYEDGPFRTSNGDTNYRGEDYYGYRVVLNFDVQVPFDTELVLKTMNHGEIQVKKTTGDYDIHGLNGGIEMEDVAGSGSVNTLNGTVKVTYSKNPTKATQYKTLNGTVDVYFRDGLNADLKFKKLNGGIYTDFDVTAVPQSANGDSRDGKFLYRPNGRMSGRTGKGGPELSFETLNGSIRLHTKTL</sequence>
<name>Q01Z57_SOLUE</name>
<reference evidence="2" key="1">
    <citation type="submission" date="2006-10" db="EMBL/GenBank/DDBJ databases">
        <title>Complete sequence of Solibacter usitatus Ellin6076.</title>
        <authorList>
            <consortium name="US DOE Joint Genome Institute"/>
            <person name="Copeland A."/>
            <person name="Lucas S."/>
            <person name="Lapidus A."/>
            <person name="Barry K."/>
            <person name="Detter J.C."/>
            <person name="Glavina del Rio T."/>
            <person name="Hammon N."/>
            <person name="Israni S."/>
            <person name="Dalin E."/>
            <person name="Tice H."/>
            <person name="Pitluck S."/>
            <person name="Thompson L.S."/>
            <person name="Brettin T."/>
            <person name="Bruce D."/>
            <person name="Han C."/>
            <person name="Tapia R."/>
            <person name="Gilna P."/>
            <person name="Schmutz J."/>
            <person name="Larimer F."/>
            <person name="Land M."/>
            <person name="Hauser L."/>
            <person name="Kyrpides N."/>
            <person name="Mikhailova N."/>
            <person name="Janssen P.H."/>
            <person name="Kuske C.R."/>
            <person name="Richardson P."/>
        </authorList>
    </citation>
    <scope>NUCLEOTIDE SEQUENCE</scope>
    <source>
        <strain evidence="2">Ellin6076</strain>
    </source>
</reference>
<feature type="region of interest" description="Disordered" evidence="1">
    <location>
        <begin position="240"/>
        <end position="269"/>
    </location>
</feature>